<organism evidence="1 2">
    <name type="scientific">Zarea fungicola</name>
    <dbReference type="NCBI Taxonomy" id="93591"/>
    <lineage>
        <taxon>Eukaryota</taxon>
        <taxon>Fungi</taxon>
        <taxon>Dikarya</taxon>
        <taxon>Ascomycota</taxon>
        <taxon>Pezizomycotina</taxon>
        <taxon>Sordariomycetes</taxon>
        <taxon>Hypocreomycetidae</taxon>
        <taxon>Hypocreales</taxon>
        <taxon>Cordycipitaceae</taxon>
        <taxon>Zarea</taxon>
    </lineage>
</organism>
<dbReference type="Proteomes" id="UP001143910">
    <property type="component" value="Unassembled WGS sequence"/>
</dbReference>
<proteinExistence type="predicted"/>
<name>A0ACC1MX93_9HYPO</name>
<gene>
    <name evidence="1" type="ORF">NQ176_g7599</name>
</gene>
<keyword evidence="2" id="KW-1185">Reference proteome</keyword>
<protein>
    <submittedName>
        <fullName evidence="1">Uncharacterized protein</fullName>
    </submittedName>
</protein>
<evidence type="ECO:0000313" key="1">
    <source>
        <dbReference type="EMBL" id="KAJ2971625.1"/>
    </source>
</evidence>
<dbReference type="EMBL" id="JANJQO010001306">
    <property type="protein sequence ID" value="KAJ2971625.1"/>
    <property type="molecule type" value="Genomic_DNA"/>
</dbReference>
<comment type="caution">
    <text evidence="1">The sequence shown here is derived from an EMBL/GenBank/DDBJ whole genome shotgun (WGS) entry which is preliminary data.</text>
</comment>
<accession>A0ACC1MX93</accession>
<sequence>MREQLEQFLYTGNDTHVEELTRYKRHGFHLVILGDVLPKSGTSVLKLGFGAFATVWLARDLVDKYAHPNDNEAAILSELHRVGQGKAGLERIIQLFDVFTIKGPNGFHECLVTEVISPLSDPDVVDHRSLEAIHPNIRRIFFLHKQGVVHGDPHLANFGAALPQLEQFNEDDITEYFANPKVIPVVPRDTSFPLSSVPPWVTPCVSIADFLQSMKSFLEELTICTKILDFGKGAPDHRDTLYMKSN</sequence>
<evidence type="ECO:0000313" key="2">
    <source>
        <dbReference type="Proteomes" id="UP001143910"/>
    </source>
</evidence>
<reference evidence="1" key="1">
    <citation type="submission" date="2022-08" db="EMBL/GenBank/DDBJ databases">
        <title>Genome Sequence of Lecanicillium fungicola.</title>
        <authorList>
            <person name="Buettner E."/>
        </authorList>
    </citation>
    <scope>NUCLEOTIDE SEQUENCE</scope>
    <source>
        <strain evidence="1">Babe33</strain>
    </source>
</reference>